<evidence type="ECO:0000313" key="1">
    <source>
        <dbReference type="EMBL" id="GLK65694.1"/>
    </source>
</evidence>
<dbReference type="EMBL" id="BSFH01000094">
    <property type="protein sequence ID" value="GLK65694.1"/>
    <property type="molecule type" value="Genomic_DNA"/>
</dbReference>
<dbReference type="InterPro" id="IPR051200">
    <property type="entry name" value="Host-pathogen_enzymatic-act"/>
</dbReference>
<protein>
    <recommendedName>
        <fullName evidence="3">YncE family protein</fullName>
    </recommendedName>
</protein>
<dbReference type="InterPro" id="IPR011044">
    <property type="entry name" value="Quino_amine_DH_bsu"/>
</dbReference>
<reference evidence="1" key="1">
    <citation type="journal article" date="2014" name="Int. J. Syst. Evol. Microbiol.">
        <title>Complete genome sequence of Corynebacterium casei LMG S-19264T (=DSM 44701T), isolated from a smear-ripened cheese.</title>
        <authorList>
            <consortium name="US DOE Joint Genome Institute (JGI-PGF)"/>
            <person name="Walter F."/>
            <person name="Albersmeier A."/>
            <person name="Kalinowski J."/>
            <person name="Ruckert C."/>
        </authorList>
    </citation>
    <scope>NUCLEOTIDE SEQUENCE</scope>
    <source>
        <strain evidence="1">VKM B-2222</strain>
    </source>
</reference>
<dbReference type="SUPFAM" id="SSF50969">
    <property type="entry name" value="YVTN repeat-like/Quinoprotein amine dehydrogenase"/>
    <property type="match status" value="1"/>
</dbReference>
<accession>A0AAD3P1B5</accession>
<proteinExistence type="predicted"/>
<organism evidence="1 2">
    <name type="scientific">Paracoccus kondratievae</name>
    <dbReference type="NCBI Taxonomy" id="135740"/>
    <lineage>
        <taxon>Bacteria</taxon>
        <taxon>Pseudomonadati</taxon>
        <taxon>Pseudomonadota</taxon>
        <taxon>Alphaproteobacteria</taxon>
        <taxon>Rhodobacterales</taxon>
        <taxon>Paracoccaceae</taxon>
        <taxon>Paracoccus</taxon>
    </lineage>
</organism>
<sequence length="347" mass="37218">MRIKSAPGEGPENRKRQDRMLQKAVAPGLYEIVHSRRQGAVFVASAGAPGSSRILRLDPDTLAVEAEIPLPGKGFGLALDDAAGRLYASGGTEPEITVIDIAAGAVTAIIPLTAFGDGYHFRELIADPQQRRLYAPGVSFSDSALHIIDTHSLAVERVVPGLGFVATGIALDQGQGRIFISNMQGQIITLDRATHKIIGKAETPGDQLLNLAFDAAGGRIFATDQGHAYFDTLWQEHLPTYRRKGRGNRLFELEAATGREIRHAPVGVGPIAVLHDPARRRIYVTNRGDRTLAILDSDTFELVGRVLMDGAPNSLALDAQNAVLYVTVKTPEGEVKGGVESVVRLAL</sequence>
<dbReference type="PANTHER" id="PTHR47197">
    <property type="entry name" value="PROTEIN NIRF"/>
    <property type="match status" value="1"/>
</dbReference>
<dbReference type="PANTHER" id="PTHR47197:SF3">
    <property type="entry name" value="DIHYDRO-HEME D1 DEHYDROGENASE"/>
    <property type="match status" value="1"/>
</dbReference>
<dbReference type="InterPro" id="IPR015943">
    <property type="entry name" value="WD40/YVTN_repeat-like_dom_sf"/>
</dbReference>
<comment type="caution">
    <text evidence="1">The sequence shown here is derived from an EMBL/GenBank/DDBJ whole genome shotgun (WGS) entry which is preliminary data.</text>
</comment>
<name>A0AAD3P1B5_9RHOB</name>
<dbReference type="AlphaFoldDB" id="A0AAD3P1B5"/>
<evidence type="ECO:0000313" key="2">
    <source>
        <dbReference type="Proteomes" id="UP001143349"/>
    </source>
</evidence>
<reference evidence="1" key="2">
    <citation type="submission" date="2023-01" db="EMBL/GenBank/DDBJ databases">
        <authorList>
            <person name="Sun Q."/>
            <person name="Evtushenko L."/>
        </authorList>
    </citation>
    <scope>NUCLEOTIDE SEQUENCE</scope>
    <source>
        <strain evidence="1">VKM B-2222</strain>
    </source>
</reference>
<evidence type="ECO:0008006" key="3">
    <source>
        <dbReference type="Google" id="ProtNLM"/>
    </source>
</evidence>
<dbReference type="Gene3D" id="2.130.10.10">
    <property type="entry name" value="YVTN repeat-like/Quinoprotein amine dehydrogenase"/>
    <property type="match status" value="1"/>
</dbReference>
<gene>
    <name evidence="1" type="ORF">GCM10017635_31710</name>
</gene>
<dbReference type="Proteomes" id="UP001143349">
    <property type="component" value="Unassembled WGS sequence"/>
</dbReference>
<keyword evidence="2" id="KW-1185">Reference proteome</keyword>